<feature type="transmembrane region" description="Helical" evidence="6">
    <location>
        <begin position="146"/>
        <end position="169"/>
    </location>
</feature>
<feature type="compositionally biased region" description="Polar residues" evidence="5">
    <location>
        <begin position="31"/>
        <end position="46"/>
    </location>
</feature>
<evidence type="ECO:0000256" key="4">
    <source>
        <dbReference type="ARBA" id="ARBA00023136"/>
    </source>
</evidence>
<feature type="region of interest" description="Disordered" evidence="5">
    <location>
        <begin position="1"/>
        <end position="86"/>
    </location>
</feature>
<keyword evidence="4 6" id="KW-0472">Membrane</keyword>
<dbReference type="GO" id="GO:0016020">
    <property type="term" value="C:membrane"/>
    <property type="evidence" value="ECO:0007669"/>
    <property type="project" value="UniProtKB-SubCell"/>
</dbReference>
<proteinExistence type="predicted"/>
<evidence type="ECO:0000256" key="6">
    <source>
        <dbReference type="SAM" id="Phobius"/>
    </source>
</evidence>
<keyword evidence="3 6" id="KW-1133">Transmembrane helix</keyword>
<evidence type="ECO:0000256" key="2">
    <source>
        <dbReference type="ARBA" id="ARBA00022692"/>
    </source>
</evidence>
<evidence type="ECO:0000256" key="1">
    <source>
        <dbReference type="ARBA" id="ARBA00004141"/>
    </source>
</evidence>
<name>A0A7W3TEI7_9ACTN</name>
<reference evidence="9" key="1">
    <citation type="submission" date="2019-10" db="EMBL/GenBank/DDBJ databases">
        <title>Streptomyces sp. nov., a novel actinobacterium isolated from alkaline environment.</title>
        <authorList>
            <person name="Golinska P."/>
        </authorList>
    </citation>
    <scope>NUCLEOTIDE SEQUENCE [LARGE SCALE GENOMIC DNA]</scope>
    <source>
        <strain evidence="9">DSM 42118</strain>
    </source>
</reference>
<dbReference type="AlphaFoldDB" id="A0A7W3TEI7"/>
<protein>
    <submittedName>
        <fullName evidence="8">NINE protein</fullName>
    </submittedName>
</protein>
<sequence length="184" mass="18783">MCVAGHTAARGAAPKTLPTGHTTEPPGGKVSDQNPYGPSSDPSQQNPYGGQQWGPGAGAPGQPGHPGYGQPGYEQQQAGGYGYPGGYAQPGGYPPGTYAADPNAPYGYDQYGRPYSSKTKLIAGLLQILVGGVGAGRWYTGHYGLAIAQLLTCGGLGIWALIDGIYLLASDGVTDSDGRVLRSN</sequence>
<keyword evidence="9" id="KW-1185">Reference proteome</keyword>
<feature type="compositionally biased region" description="Gly residues" evidence="5">
    <location>
        <begin position="51"/>
        <end position="70"/>
    </location>
</feature>
<dbReference type="InterPro" id="IPR007829">
    <property type="entry name" value="TM2"/>
</dbReference>
<comment type="subcellular location">
    <subcellularLocation>
        <location evidence="1">Membrane</location>
        <topology evidence="1">Multi-pass membrane protein</topology>
    </subcellularLocation>
</comment>
<comment type="caution">
    <text evidence="8">The sequence shown here is derived from an EMBL/GenBank/DDBJ whole genome shotgun (WGS) entry which is preliminary data.</text>
</comment>
<feature type="domain" description="TM2" evidence="7">
    <location>
        <begin position="117"/>
        <end position="165"/>
    </location>
</feature>
<gene>
    <name evidence="8" type="ORF">FNQ90_14785</name>
</gene>
<evidence type="ECO:0000313" key="9">
    <source>
        <dbReference type="Proteomes" id="UP000538929"/>
    </source>
</evidence>
<accession>A0A7W3TEI7</accession>
<keyword evidence="2 6" id="KW-0812">Transmembrane</keyword>
<feature type="transmembrane region" description="Helical" evidence="6">
    <location>
        <begin position="121"/>
        <end position="140"/>
    </location>
</feature>
<dbReference type="EMBL" id="VKHT01000459">
    <property type="protein sequence ID" value="MBB0245332.1"/>
    <property type="molecule type" value="Genomic_DNA"/>
</dbReference>
<dbReference type="Pfam" id="PF05154">
    <property type="entry name" value="TM2"/>
    <property type="match status" value="1"/>
</dbReference>
<evidence type="ECO:0000313" key="8">
    <source>
        <dbReference type="EMBL" id="MBB0245332.1"/>
    </source>
</evidence>
<evidence type="ECO:0000256" key="5">
    <source>
        <dbReference type="SAM" id="MobiDB-lite"/>
    </source>
</evidence>
<dbReference type="Proteomes" id="UP000538929">
    <property type="component" value="Unassembled WGS sequence"/>
</dbReference>
<evidence type="ECO:0000259" key="7">
    <source>
        <dbReference type="Pfam" id="PF05154"/>
    </source>
</evidence>
<organism evidence="8 9">
    <name type="scientific">Streptomyces alkaliphilus</name>
    <dbReference type="NCBI Taxonomy" id="1472722"/>
    <lineage>
        <taxon>Bacteria</taxon>
        <taxon>Bacillati</taxon>
        <taxon>Actinomycetota</taxon>
        <taxon>Actinomycetes</taxon>
        <taxon>Kitasatosporales</taxon>
        <taxon>Streptomycetaceae</taxon>
        <taxon>Streptomyces</taxon>
    </lineage>
</organism>
<evidence type="ECO:0000256" key="3">
    <source>
        <dbReference type="ARBA" id="ARBA00022989"/>
    </source>
</evidence>